<feature type="transmembrane region" description="Helical" evidence="1">
    <location>
        <begin position="251"/>
        <end position="272"/>
    </location>
</feature>
<protein>
    <recommendedName>
        <fullName evidence="4">RING-type E3 ubiquitin transferase</fullName>
    </recommendedName>
</protein>
<feature type="transmembrane region" description="Helical" evidence="1">
    <location>
        <begin position="6"/>
        <end position="25"/>
    </location>
</feature>
<name>A0ABD5MGQ4_9EURY</name>
<accession>A0ABD5MGQ4</accession>
<keyword evidence="1" id="KW-0472">Membrane</keyword>
<dbReference type="Proteomes" id="UP001570511">
    <property type="component" value="Unassembled WGS sequence"/>
</dbReference>
<keyword evidence="1" id="KW-1133">Transmembrane helix</keyword>
<sequence length="273" mass="29394">MVAAVRTIFGVILFVCSLWFGYRAITAGMLYQSMAASEDGIPSTLVDGETVAIEGTVNVRDSPPLSDLFEIDAEGPIGAYVWRLKESESYNYNLDADESGADTNMITYASGIESGTFAVDDGRREIRIDTDWLAETHDSDDITTASPDWTVTTRLSKRSWRSQYIHLEDHWIVNPVAEVDGFDADAADESLDDEYVEAKAILDGETLAVCGEVTVEQGTPVLQGSDETPLVLSDQGFDAFGGRLRRQSLKYGLAAGGCAVIASLALVSGLGIG</sequence>
<gene>
    <name evidence="2" type="ORF">OS889_12340</name>
</gene>
<organism evidence="2 3">
    <name type="scientific">Halobellus rubicundus</name>
    <dbReference type="NCBI Taxonomy" id="2996466"/>
    <lineage>
        <taxon>Archaea</taxon>
        <taxon>Methanobacteriati</taxon>
        <taxon>Methanobacteriota</taxon>
        <taxon>Stenosarchaea group</taxon>
        <taxon>Halobacteria</taxon>
        <taxon>Halobacteriales</taxon>
        <taxon>Haloferacaceae</taxon>
        <taxon>Halobellus</taxon>
    </lineage>
</organism>
<keyword evidence="1" id="KW-0812">Transmembrane</keyword>
<keyword evidence="3" id="KW-1185">Reference proteome</keyword>
<reference evidence="2 3" key="1">
    <citation type="submission" date="2024-08" db="EMBL/GenBank/DDBJ databases">
        <title>Halobellus sp. MBLA0158 whole genome sequence.</title>
        <authorList>
            <person name="Hwang C.Y."/>
            <person name="Cho E.-S."/>
            <person name="Seo M.-J."/>
        </authorList>
    </citation>
    <scope>NUCLEOTIDE SEQUENCE [LARGE SCALE GENOMIC DNA]</scope>
    <source>
        <strain evidence="2 3">MBLA0158</strain>
    </source>
</reference>
<comment type="caution">
    <text evidence="2">The sequence shown here is derived from an EMBL/GenBank/DDBJ whole genome shotgun (WGS) entry which is preliminary data.</text>
</comment>
<dbReference type="AlphaFoldDB" id="A0ABD5MGQ4"/>
<evidence type="ECO:0000256" key="1">
    <source>
        <dbReference type="SAM" id="Phobius"/>
    </source>
</evidence>
<dbReference type="EMBL" id="JBGNYA010000001">
    <property type="protein sequence ID" value="MFA1611794.1"/>
    <property type="molecule type" value="Genomic_DNA"/>
</dbReference>
<evidence type="ECO:0008006" key="4">
    <source>
        <dbReference type="Google" id="ProtNLM"/>
    </source>
</evidence>
<evidence type="ECO:0000313" key="3">
    <source>
        <dbReference type="Proteomes" id="UP001570511"/>
    </source>
</evidence>
<proteinExistence type="predicted"/>
<evidence type="ECO:0000313" key="2">
    <source>
        <dbReference type="EMBL" id="MFA1611794.1"/>
    </source>
</evidence>
<dbReference type="RefSeq" id="WP_372390174.1">
    <property type="nucleotide sequence ID" value="NZ_JBGNYA010000001.1"/>
</dbReference>